<feature type="region of interest" description="Disordered" evidence="1">
    <location>
        <begin position="624"/>
        <end position="690"/>
    </location>
</feature>
<feature type="compositionally biased region" description="Pro residues" evidence="1">
    <location>
        <begin position="951"/>
        <end position="972"/>
    </location>
</feature>
<reference evidence="2 3" key="1">
    <citation type="journal article" date="2024" name="Commun. Biol.">
        <title>Comparative genomic analysis of thermophilic fungi reveals convergent evolutionary adaptations and gene losses.</title>
        <authorList>
            <person name="Steindorff A.S."/>
            <person name="Aguilar-Pontes M.V."/>
            <person name="Robinson A.J."/>
            <person name="Andreopoulos B."/>
            <person name="LaButti K."/>
            <person name="Kuo A."/>
            <person name="Mondo S."/>
            <person name="Riley R."/>
            <person name="Otillar R."/>
            <person name="Haridas S."/>
            <person name="Lipzen A."/>
            <person name="Grimwood J."/>
            <person name="Schmutz J."/>
            <person name="Clum A."/>
            <person name="Reid I.D."/>
            <person name="Moisan M.C."/>
            <person name="Butler G."/>
            <person name="Nguyen T.T.M."/>
            <person name="Dewar K."/>
            <person name="Conant G."/>
            <person name="Drula E."/>
            <person name="Henrissat B."/>
            <person name="Hansel C."/>
            <person name="Singer S."/>
            <person name="Hutchinson M.I."/>
            <person name="de Vries R.P."/>
            <person name="Natvig D.O."/>
            <person name="Powell A.J."/>
            <person name="Tsang A."/>
            <person name="Grigoriev I.V."/>
        </authorList>
    </citation>
    <scope>NUCLEOTIDE SEQUENCE [LARGE SCALE GENOMIC DNA]</scope>
    <source>
        <strain evidence="2 3">CBS 620.91</strain>
    </source>
</reference>
<protein>
    <recommendedName>
        <fullName evidence="4">F-box domain-containing protein</fullName>
    </recommendedName>
</protein>
<dbReference type="SUPFAM" id="SSF52047">
    <property type="entry name" value="RNI-like"/>
    <property type="match status" value="1"/>
</dbReference>
<feature type="compositionally biased region" description="Low complexity" evidence="1">
    <location>
        <begin position="929"/>
        <end position="950"/>
    </location>
</feature>
<feature type="region of interest" description="Disordered" evidence="1">
    <location>
        <begin position="1"/>
        <end position="24"/>
    </location>
</feature>
<feature type="compositionally biased region" description="Polar residues" evidence="1">
    <location>
        <begin position="721"/>
        <end position="737"/>
    </location>
</feature>
<feature type="region of interest" description="Disordered" evidence="1">
    <location>
        <begin position="847"/>
        <end position="977"/>
    </location>
</feature>
<feature type="compositionally biased region" description="Low complexity" evidence="1">
    <location>
        <begin position="738"/>
        <end position="749"/>
    </location>
</feature>
<dbReference type="EMBL" id="JAZGSY010000231">
    <property type="protein sequence ID" value="KAL1838201.1"/>
    <property type="molecule type" value="Genomic_DNA"/>
</dbReference>
<name>A0ABR3V9Z1_HUMIN</name>
<evidence type="ECO:0000313" key="2">
    <source>
        <dbReference type="EMBL" id="KAL1838201.1"/>
    </source>
</evidence>
<sequence length="1056" mass="115050">MAHRGSPGISSSSSSSPDALPPTYHEATTRPDWLTLVAPYVPLRDYARLCRVSQRFYREFAPRLWGDPIAVLYPDWANLFLAHVKTVRPSTRALVRTFDARRLFASASDFPLCADTTAPLSTVILSKAGRFPTLKCLLLDGQPGLGPETPGDRSRVDASMAPLPPFIGPLLLLSLAGCQSALPPGIFGVTYLRSLVYLDISDMPGSLSDLIHYGRLRSSQLRNLRILKVRGRKINTSPAELLFYSFYAHLWSIDFSRNRLTDAALNLMSHFCFPERMLRLVRFASEGRILMDPDTGSPSFGRWYTVKESDWSSTFSHPLRYLADPPRYALQAPHDGGLHPVGLRLNGLVEILPDSADALKLMFAGPAGSHPPNPSHTRISEVCQDDRGITHLYLNDNPNISAAGLARMIRHSGGQLQRLECNSPAIRLPAAAPPSWLSHNAKLSGFLGWAHVVRPIFSADLQVLRIHHSLVTQIPSLEIPGLSAAVCCWLAETHLLPRAELAYPEVFVPDMNPRLRSLTLSRIPRRSSGPLINKLINFLRLAAVQECAIQEFKASAGRACAAAVLPGLRHIRFEFEPDVFEEEGLPDTDYATDQEYDLDAGTILDDATAQFSFFGDSGWSSSPAAVAPPSTASAYAGPEIPTTDNHRTHTPSPTSPCAPVPGRADDSSDADSELARPASIRSSTTSSQPYPASALADVAVVMPIDGPIVDQMFPRRRAETPSDSASDATNSGGENATSPSSSSISSSDSNRGPGEHYHHKLISHTWIWEEDTHEKFVLIGEPGHSEPWKTDDRGRYPPAVHEYARLAHMPGLQRDPCPVTPNHVAAGLPDGEIIFSAAWEAILYPPPPAEAQTQTQTGATTTTTAAGTTSTTGLVTAEGDDTTDKDNTGTTAEGATRRATSPDDTGTNNTQTPNQVQNRIQKLLKKTKSTNPTTTTATTTTTTTTTTKTPTNPPTTTPPPPPSTTGPIPIPKPTRADLRRMRDVVAALKEYRRMTRQACEEEEEEEKKERQRRKGKQCTQAQTQAQMHSADGGVADSDGENSQYHFHWGGRLEVVL</sequence>
<keyword evidence="3" id="KW-1185">Reference proteome</keyword>
<feature type="compositionally biased region" description="Low complexity" evidence="1">
    <location>
        <begin position="851"/>
        <end position="873"/>
    </location>
</feature>
<evidence type="ECO:0008006" key="4">
    <source>
        <dbReference type="Google" id="ProtNLM"/>
    </source>
</evidence>
<comment type="caution">
    <text evidence="2">The sequence shown here is derived from an EMBL/GenBank/DDBJ whole genome shotgun (WGS) entry which is preliminary data.</text>
</comment>
<accession>A0ABR3V9Z1</accession>
<feature type="region of interest" description="Disordered" evidence="1">
    <location>
        <begin position="996"/>
        <end position="1044"/>
    </location>
</feature>
<dbReference type="Proteomes" id="UP001583172">
    <property type="component" value="Unassembled WGS sequence"/>
</dbReference>
<feature type="compositionally biased region" description="Low complexity" evidence="1">
    <location>
        <begin position="888"/>
        <end position="918"/>
    </location>
</feature>
<feature type="region of interest" description="Disordered" evidence="1">
    <location>
        <begin position="717"/>
        <end position="756"/>
    </location>
</feature>
<dbReference type="Gene3D" id="3.80.10.10">
    <property type="entry name" value="Ribonuclease Inhibitor"/>
    <property type="match status" value="1"/>
</dbReference>
<gene>
    <name evidence="2" type="ORF">VTJ49DRAFT_2958</name>
</gene>
<proteinExistence type="predicted"/>
<feature type="compositionally biased region" description="Polar residues" evidence="1">
    <location>
        <begin position="680"/>
        <end position="690"/>
    </location>
</feature>
<dbReference type="InterPro" id="IPR032675">
    <property type="entry name" value="LRR_dom_sf"/>
</dbReference>
<evidence type="ECO:0000256" key="1">
    <source>
        <dbReference type="SAM" id="MobiDB-lite"/>
    </source>
</evidence>
<feature type="compositionally biased region" description="Polar residues" evidence="1">
    <location>
        <begin position="1017"/>
        <end position="1027"/>
    </location>
</feature>
<evidence type="ECO:0000313" key="3">
    <source>
        <dbReference type="Proteomes" id="UP001583172"/>
    </source>
</evidence>
<feature type="compositionally biased region" description="Low complexity" evidence="1">
    <location>
        <begin position="624"/>
        <end position="636"/>
    </location>
</feature>
<organism evidence="2 3">
    <name type="scientific">Humicola insolens</name>
    <name type="common">Soft-rot fungus</name>
    <dbReference type="NCBI Taxonomy" id="85995"/>
    <lineage>
        <taxon>Eukaryota</taxon>
        <taxon>Fungi</taxon>
        <taxon>Dikarya</taxon>
        <taxon>Ascomycota</taxon>
        <taxon>Pezizomycotina</taxon>
        <taxon>Sordariomycetes</taxon>
        <taxon>Sordariomycetidae</taxon>
        <taxon>Sordariales</taxon>
        <taxon>Chaetomiaceae</taxon>
        <taxon>Mycothermus</taxon>
    </lineage>
</organism>